<proteinExistence type="predicted"/>
<evidence type="ECO:0000259" key="1">
    <source>
        <dbReference type="Pfam" id="PF13761"/>
    </source>
</evidence>
<accession>A0A8J7IYX5</accession>
<protein>
    <submittedName>
        <fullName evidence="2">DUF4166 domain-containing protein</fullName>
    </submittedName>
</protein>
<feature type="domain" description="DUF4166" evidence="1">
    <location>
        <begin position="14"/>
        <end position="173"/>
    </location>
</feature>
<dbReference type="Pfam" id="PF13761">
    <property type="entry name" value="DUF4166"/>
    <property type="match status" value="1"/>
</dbReference>
<dbReference type="Proteomes" id="UP000640583">
    <property type="component" value="Unassembled WGS sequence"/>
</dbReference>
<comment type="caution">
    <text evidence="2">The sequence shown here is derived from an EMBL/GenBank/DDBJ whole genome shotgun (WGS) entry which is preliminary data.</text>
</comment>
<sequence length="176" mass="19827">MLYRAIMGADFDRLPEQVQKLHGSAEQRRWSGRVEARAGRNAFARFAARISGFPTKDFDGPVSVMFTPDEKGELWERDFGGYKFHTYQAPGQGRNDGLLVEQFGAIHVALAVVVRDGRLYLIPRRWAFLGVPLPKFLLPGGDSFEYEADGRFHFDVAVHLPLIGQIVGYCGWLIPD</sequence>
<dbReference type="InterPro" id="IPR025311">
    <property type="entry name" value="DUF4166"/>
</dbReference>
<dbReference type="EMBL" id="JADCKQ010000011">
    <property type="protein sequence ID" value="MBI1494809.1"/>
    <property type="molecule type" value="Genomic_DNA"/>
</dbReference>
<reference evidence="2" key="1">
    <citation type="submission" date="2020-10" db="EMBL/GenBank/DDBJ databases">
        <title>Paenihalocynthiibacter styelae gen. nov., sp. nov., isolated from stalked sea squirt Styela clava.</title>
        <authorList>
            <person name="Kim Y.-O."/>
            <person name="Yoon J.-H."/>
        </authorList>
    </citation>
    <scope>NUCLEOTIDE SEQUENCE</scope>
    <source>
        <strain evidence="2">MYP1-1</strain>
    </source>
</reference>
<name>A0A8J7IYX5_9RHOB</name>
<gene>
    <name evidence="2" type="ORF">H1D41_14275</name>
</gene>
<dbReference type="RefSeq" id="WP_228849547.1">
    <property type="nucleotide sequence ID" value="NZ_JADCKQ010000011.1"/>
</dbReference>
<evidence type="ECO:0000313" key="2">
    <source>
        <dbReference type="EMBL" id="MBI1494809.1"/>
    </source>
</evidence>
<evidence type="ECO:0000313" key="3">
    <source>
        <dbReference type="Proteomes" id="UP000640583"/>
    </source>
</evidence>
<keyword evidence="3" id="KW-1185">Reference proteome</keyword>
<organism evidence="2 3">
    <name type="scientific">Halocynthiibacter styelae</name>
    <dbReference type="NCBI Taxonomy" id="2761955"/>
    <lineage>
        <taxon>Bacteria</taxon>
        <taxon>Pseudomonadati</taxon>
        <taxon>Pseudomonadota</taxon>
        <taxon>Alphaproteobacteria</taxon>
        <taxon>Rhodobacterales</taxon>
        <taxon>Paracoccaceae</taxon>
        <taxon>Halocynthiibacter</taxon>
    </lineage>
</organism>
<dbReference type="AlphaFoldDB" id="A0A8J7IYX5"/>